<gene>
    <name evidence="1" type="ORF">S06H3_14448</name>
</gene>
<proteinExistence type="predicted"/>
<organism evidence="1">
    <name type="scientific">marine sediment metagenome</name>
    <dbReference type="NCBI Taxonomy" id="412755"/>
    <lineage>
        <taxon>unclassified sequences</taxon>
        <taxon>metagenomes</taxon>
        <taxon>ecological metagenomes</taxon>
    </lineage>
</organism>
<comment type="caution">
    <text evidence="1">The sequence shown here is derived from an EMBL/GenBank/DDBJ whole genome shotgun (WGS) entry which is preliminary data.</text>
</comment>
<evidence type="ECO:0000313" key="1">
    <source>
        <dbReference type="EMBL" id="GAI03368.1"/>
    </source>
</evidence>
<sequence length="53" mass="5963">MKFYEEMPDDSDYETVEGVRFCEAIVKARLSPVILKGSAISCAGAKYTFGWDH</sequence>
<name>X1K9T1_9ZZZZ</name>
<reference evidence="1" key="1">
    <citation type="journal article" date="2014" name="Front. Microbiol.">
        <title>High frequency of phylogenetically diverse reductive dehalogenase-homologous genes in deep subseafloor sedimentary metagenomes.</title>
        <authorList>
            <person name="Kawai M."/>
            <person name="Futagami T."/>
            <person name="Toyoda A."/>
            <person name="Takaki Y."/>
            <person name="Nishi S."/>
            <person name="Hori S."/>
            <person name="Arai W."/>
            <person name="Tsubouchi T."/>
            <person name="Morono Y."/>
            <person name="Uchiyama I."/>
            <person name="Ito T."/>
            <person name="Fujiyama A."/>
            <person name="Inagaki F."/>
            <person name="Takami H."/>
        </authorList>
    </citation>
    <scope>NUCLEOTIDE SEQUENCE</scope>
    <source>
        <strain evidence="1">Expedition CK06-06</strain>
    </source>
</reference>
<protein>
    <submittedName>
        <fullName evidence="1">Uncharacterized protein</fullName>
    </submittedName>
</protein>
<dbReference type="AlphaFoldDB" id="X1K9T1"/>
<accession>X1K9T1</accession>
<dbReference type="EMBL" id="BARV01007068">
    <property type="protein sequence ID" value="GAI03368.1"/>
    <property type="molecule type" value="Genomic_DNA"/>
</dbReference>